<reference evidence="3 4" key="1">
    <citation type="submission" date="2024-08" db="EMBL/GenBank/DDBJ databases">
        <authorList>
            <person name="Cucini C."/>
            <person name="Frati F."/>
        </authorList>
    </citation>
    <scope>NUCLEOTIDE SEQUENCE [LARGE SCALE GENOMIC DNA]</scope>
</reference>
<keyword evidence="1" id="KW-0812">Transmembrane</keyword>
<gene>
    <name evidence="3" type="ORF">ODALV1_LOCUS30977</name>
</gene>
<protein>
    <submittedName>
        <fullName evidence="3">Uncharacterized protein</fullName>
    </submittedName>
</protein>
<name>A0ABP1S881_9HEXA</name>
<feature type="signal peptide" evidence="2">
    <location>
        <begin position="1"/>
        <end position="23"/>
    </location>
</feature>
<evidence type="ECO:0000313" key="3">
    <source>
        <dbReference type="EMBL" id="CAL8146916.1"/>
    </source>
</evidence>
<dbReference type="EMBL" id="CAXLJM020000164">
    <property type="protein sequence ID" value="CAL8146916.1"/>
    <property type="molecule type" value="Genomic_DNA"/>
</dbReference>
<keyword evidence="1" id="KW-0472">Membrane</keyword>
<organism evidence="3 4">
    <name type="scientific">Orchesella dallaii</name>
    <dbReference type="NCBI Taxonomy" id="48710"/>
    <lineage>
        <taxon>Eukaryota</taxon>
        <taxon>Metazoa</taxon>
        <taxon>Ecdysozoa</taxon>
        <taxon>Arthropoda</taxon>
        <taxon>Hexapoda</taxon>
        <taxon>Collembola</taxon>
        <taxon>Entomobryomorpha</taxon>
        <taxon>Entomobryoidea</taxon>
        <taxon>Orchesellidae</taxon>
        <taxon>Orchesellinae</taxon>
        <taxon>Orchesella</taxon>
    </lineage>
</organism>
<feature type="chain" id="PRO_5045871283" evidence="2">
    <location>
        <begin position="24"/>
        <end position="859"/>
    </location>
</feature>
<proteinExistence type="predicted"/>
<keyword evidence="4" id="KW-1185">Reference proteome</keyword>
<dbReference type="Gene3D" id="1.10.287.70">
    <property type="match status" value="1"/>
</dbReference>
<keyword evidence="1" id="KW-1133">Transmembrane helix</keyword>
<comment type="caution">
    <text evidence="3">The sequence shown here is derived from an EMBL/GenBank/DDBJ whole genome shotgun (WGS) entry which is preliminary data.</text>
</comment>
<accession>A0ABP1S881</accession>
<evidence type="ECO:0000256" key="1">
    <source>
        <dbReference type="SAM" id="Phobius"/>
    </source>
</evidence>
<dbReference type="Proteomes" id="UP001642540">
    <property type="component" value="Unassembled WGS sequence"/>
</dbReference>
<keyword evidence="2" id="KW-0732">Signal</keyword>
<feature type="transmembrane region" description="Helical" evidence="1">
    <location>
        <begin position="567"/>
        <end position="585"/>
    </location>
</feature>
<sequence length="859" mass="99753">MDIKIYFITILLQILLSEFEFSANPVYVDIQHHIIPKSKQMKPFVSVIKNHISKNNGIKSVDGLSDLLKPVQHCLIHMTNFGGIDLPSLDIPTLQMETKLTICIGDVYAVSQSLDLRSNKTSLTCRIEKHGRLKVLKSKCPLSHLFADSTRLCVELNFRKFVTRIRPWTCEVVVSLFPKLVPIPKRSYSYHKKVQIQKIVTVFDQDYYSPHHRFIRRLLPSYAPINMLVTELTNDSVNPQNWDSPNGVGSWFKYSFMDTSNVHTAYNNGISRDNYFVIFTTPSKLKSTFNYKVYSSRIHQICSSYSLQLKLNQGLLVIEFVKVAKFFIGINQEYSTLANMFDSTPIYDFVLYSSSLRDEAGVYKFFYESTCKNMYLKWALEFQHTGSKSYSINWLGEFLQILRRNNYTILYTWDIIICNTKSYTLKIVSNNNFNEFVGRPDLVVLDNRIYPTVVSHPLTFEDSRLTIGFIACGSGKIQNFAFRELFCVFDGYVWACLFTFNLIIIPILWCIIDWLSEKNKPNQNQTAQQSGQQNVLSSRIFFQAVVILLEQGNAFTNKHLNTEAKRWIASVLILAAIVLTNSYKYDNVYKIMLPRKATPFWFFDELQSANFSIYTRTVYRSPQQYNDNLVKRQFASKKYFNFSDHAATIMNNYSGSQVIYSEIVNIVVGDAGQYYFLQQEMLSPWLKENKTEQSSIITSWWSKYSDLFLKILRNTKLHPLEVALAKAFNHEPNSVEQYEEFTREYDRKQAAYFIQILAECQNTAFVLPQATIEKLSSKLRNQGNSKLTVGKEVLMERKMGMVLYGWMSNQLVNTLSRLLAFGIWQHVHNLFGSNMAIISDATVDHSYSFKFQETFWWFL</sequence>
<feature type="transmembrane region" description="Helical" evidence="1">
    <location>
        <begin position="492"/>
        <end position="515"/>
    </location>
</feature>
<evidence type="ECO:0000313" key="4">
    <source>
        <dbReference type="Proteomes" id="UP001642540"/>
    </source>
</evidence>
<evidence type="ECO:0000256" key="2">
    <source>
        <dbReference type="SAM" id="SignalP"/>
    </source>
</evidence>